<evidence type="ECO:0000256" key="1">
    <source>
        <dbReference type="ARBA" id="ARBA00005125"/>
    </source>
</evidence>
<comment type="pathway">
    <text evidence="1">Bacterial outer membrane biogenesis; LPS O-antigen biosynthesis.</text>
</comment>
<keyword evidence="5" id="KW-1185">Reference proteome</keyword>
<protein>
    <submittedName>
        <fullName evidence="4">NAD(P)-dependent oxidoreductase</fullName>
    </submittedName>
</protein>
<reference evidence="4" key="1">
    <citation type="submission" date="2022-07" db="EMBL/GenBank/DDBJ databases">
        <title>Sphingomonas sp. nov., a novel bacterium isolated from the north slope of the Mount Everest.</title>
        <authorList>
            <person name="Cui X."/>
            <person name="Liu Y."/>
        </authorList>
    </citation>
    <scope>NUCLEOTIDE SEQUENCE</scope>
    <source>
        <strain evidence="4">S5-59</strain>
    </source>
</reference>
<dbReference type="InterPro" id="IPR036291">
    <property type="entry name" value="NAD(P)-bd_dom_sf"/>
</dbReference>
<dbReference type="Proteomes" id="UP001058533">
    <property type="component" value="Chromosome"/>
</dbReference>
<name>A0ABY5L5W5_9SPHN</name>
<dbReference type="InterPro" id="IPR001509">
    <property type="entry name" value="Epimerase_deHydtase"/>
</dbReference>
<organism evidence="4 5">
    <name type="scientific">Sphingomonas qomolangmaensis</name>
    <dbReference type="NCBI Taxonomy" id="2918765"/>
    <lineage>
        <taxon>Bacteria</taxon>
        <taxon>Pseudomonadati</taxon>
        <taxon>Pseudomonadota</taxon>
        <taxon>Alphaproteobacteria</taxon>
        <taxon>Sphingomonadales</taxon>
        <taxon>Sphingomonadaceae</taxon>
        <taxon>Sphingomonas</taxon>
    </lineage>
</organism>
<dbReference type="Pfam" id="PF01370">
    <property type="entry name" value="Epimerase"/>
    <property type="match status" value="1"/>
</dbReference>
<accession>A0ABY5L5W5</accession>
<feature type="domain" description="NAD-dependent epimerase/dehydratase" evidence="3">
    <location>
        <begin position="3"/>
        <end position="230"/>
    </location>
</feature>
<dbReference type="EMBL" id="CP101740">
    <property type="protein sequence ID" value="UUL82167.1"/>
    <property type="molecule type" value="Genomic_DNA"/>
</dbReference>
<proteinExistence type="inferred from homology"/>
<dbReference type="PANTHER" id="PTHR43000">
    <property type="entry name" value="DTDP-D-GLUCOSE 4,6-DEHYDRATASE-RELATED"/>
    <property type="match status" value="1"/>
</dbReference>
<evidence type="ECO:0000259" key="3">
    <source>
        <dbReference type="Pfam" id="PF01370"/>
    </source>
</evidence>
<dbReference type="SUPFAM" id="SSF51735">
    <property type="entry name" value="NAD(P)-binding Rossmann-fold domains"/>
    <property type="match status" value="1"/>
</dbReference>
<dbReference type="RefSeq" id="WP_256505954.1">
    <property type="nucleotide sequence ID" value="NZ_CP101740.1"/>
</dbReference>
<evidence type="ECO:0000313" key="5">
    <source>
        <dbReference type="Proteomes" id="UP001058533"/>
    </source>
</evidence>
<dbReference type="Gene3D" id="3.40.50.720">
    <property type="entry name" value="NAD(P)-binding Rossmann-like Domain"/>
    <property type="match status" value="1"/>
</dbReference>
<gene>
    <name evidence="4" type="ORF">NMP03_13390</name>
</gene>
<sequence>MLLVTGASGFLGAHVVAEAIQRGRAVRAGMRRSSDRSRLDALAPQAQTAWLDLDDSATLDAALAGCTAIIHCAAYGVDYRQSDFYTALETNVAATMRLAEAAASRGVRLVHVGTSYEYGTQDGLLAEDRVLSPTGIYGVTKAAGTLAVQDFARRTGADCTVLRPFSMYGPLEGTHKIVAAAMRASLAGEMLDLSPGAQERDYLYVADVAAACIDVATAATFPRGEILNICSGEGLSLRALLTAAAQAVGGNEGVFRWGAKAYRPAESMRVVGDPARIAKVLRWRATTSLAEGMAATARWELERLQREGESS</sequence>
<evidence type="ECO:0000256" key="2">
    <source>
        <dbReference type="ARBA" id="ARBA00007637"/>
    </source>
</evidence>
<evidence type="ECO:0000313" key="4">
    <source>
        <dbReference type="EMBL" id="UUL82167.1"/>
    </source>
</evidence>
<comment type="similarity">
    <text evidence="2">Belongs to the NAD(P)-dependent epimerase/dehydratase family.</text>
</comment>